<accession>A0A154W455</accession>
<reference evidence="2 3" key="1">
    <citation type="submission" date="2015-12" db="EMBL/GenBank/DDBJ databases">
        <title>Genome sequence of Oceanibaculum pacificum MCCC 1A02656.</title>
        <authorList>
            <person name="Lu L."/>
            <person name="Lai Q."/>
            <person name="Shao Z."/>
            <person name="Qian P."/>
        </authorList>
    </citation>
    <scope>NUCLEOTIDE SEQUENCE [LARGE SCALE GENOMIC DNA]</scope>
    <source>
        <strain evidence="2 3">MCCC 1A02656</strain>
    </source>
</reference>
<keyword evidence="3" id="KW-1185">Reference proteome</keyword>
<dbReference type="STRING" id="580166.AUP43_01715"/>
<keyword evidence="1" id="KW-0812">Transmembrane</keyword>
<organism evidence="2 3">
    <name type="scientific">Oceanibaculum pacificum</name>
    <dbReference type="NCBI Taxonomy" id="580166"/>
    <lineage>
        <taxon>Bacteria</taxon>
        <taxon>Pseudomonadati</taxon>
        <taxon>Pseudomonadota</taxon>
        <taxon>Alphaproteobacteria</taxon>
        <taxon>Rhodospirillales</taxon>
        <taxon>Oceanibaculaceae</taxon>
        <taxon>Oceanibaculum</taxon>
    </lineage>
</organism>
<dbReference type="EMBL" id="LPXN01000105">
    <property type="protein sequence ID" value="KZD08345.1"/>
    <property type="molecule type" value="Genomic_DNA"/>
</dbReference>
<protein>
    <recommendedName>
        <fullName evidence="4">DUF2333 domain-containing protein</fullName>
    </recommendedName>
</protein>
<sequence>MASDNTRDDLYVDDEYSAPRKRWMRRLGGGLSGRLSGGLIGRSLAVLVLLVALYYVAGAAIINTVDDDTSFATADVPPGASRAVEAAAALVERETDTHGWTPNDPFFLPGSILDNMPNFQQGIVKAASRFSVEMMDHIGRLRGTSQIDGDLERAAGLLKYPGNVWVWDPSVSLAPTATSESQYRAAVRALRSYNSRLASGQTVFDRRGDNLMSALERIASDLGSASAQIDGHITHGPFWLFDTDVDDIFYSTKGQLYAHYVILNALGQDFEQVLRERQLDGVWQQMLDGLKTGAELEPLIVIGGSPDALLLPNHLTAQGFYLLRARTQLYEVVNILLK</sequence>
<keyword evidence="1" id="KW-1133">Transmembrane helix</keyword>
<comment type="caution">
    <text evidence="2">The sequence shown here is derived from an EMBL/GenBank/DDBJ whole genome shotgun (WGS) entry which is preliminary data.</text>
</comment>
<dbReference type="RefSeq" id="WP_067555707.1">
    <property type="nucleotide sequence ID" value="NZ_LPXN01000105.1"/>
</dbReference>
<dbReference type="Pfam" id="PF10095">
    <property type="entry name" value="DUF2333"/>
    <property type="match status" value="2"/>
</dbReference>
<keyword evidence="1" id="KW-0472">Membrane</keyword>
<evidence type="ECO:0000256" key="1">
    <source>
        <dbReference type="SAM" id="Phobius"/>
    </source>
</evidence>
<dbReference type="InterPro" id="IPR016936">
    <property type="entry name" value="UCP029693"/>
</dbReference>
<evidence type="ECO:0000313" key="2">
    <source>
        <dbReference type="EMBL" id="KZD08345.1"/>
    </source>
</evidence>
<gene>
    <name evidence="2" type="ORF">AUP43_01715</name>
</gene>
<dbReference type="Proteomes" id="UP000076400">
    <property type="component" value="Unassembled WGS sequence"/>
</dbReference>
<feature type="transmembrane region" description="Helical" evidence="1">
    <location>
        <begin position="44"/>
        <end position="62"/>
    </location>
</feature>
<dbReference type="OrthoDB" id="7594726at2"/>
<proteinExistence type="predicted"/>
<evidence type="ECO:0008006" key="4">
    <source>
        <dbReference type="Google" id="ProtNLM"/>
    </source>
</evidence>
<dbReference type="AlphaFoldDB" id="A0A154W455"/>
<evidence type="ECO:0000313" key="3">
    <source>
        <dbReference type="Proteomes" id="UP000076400"/>
    </source>
</evidence>
<name>A0A154W455_9PROT</name>